<keyword evidence="3" id="KW-1185">Reference proteome</keyword>
<name>A0ABS9KJZ0_9BACT</name>
<feature type="signal peptide" evidence="1">
    <location>
        <begin position="1"/>
        <end position="24"/>
    </location>
</feature>
<evidence type="ECO:0008006" key="4">
    <source>
        <dbReference type="Google" id="ProtNLM"/>
    </source>
</evidence>
<evidence type="ECO:0000256" key="1">
    <source>
        <dbReference type="SAM" id="SignalP"/>
    </source>
</evidence>
<dbReference type="SUPFAM" id="SSF160574">
    <property type="entry name" value="BT0923-like"/>
    <property type="match status" value="1"/>
</dbReference>
<dbReference type="Gene3D" id="3.10.450.360">
    <property type="match status" value="1"/>
</dbReference>
<gene>
    <name evidence="2" type="ORF">LZZ85_00065</name>
</gene>
<comment type="caution">
    <text evidence="2">The sequence shown here is derived from an EMBL/GenBank/DDBJ whole genome shotgun (WGS) entry which is preliminary data.</text>
</comment>
<protein>
    <recommendedName>
        <fullName evidence="4">Beta-lactamase-inhibitor-like PepSY-like domain-containing protein</fullName>
    </recommendedName>
</protein>
<dbReference type="Proteomes" id="UP001165367">
    <property type="component" value="Unassembled WGS sequence"/>
</dbReference>
<reference evidence="2" key="1">
    <citation type="submission" date="2022-01" db="EMBL/GenBank/DDBJ databases">
        <authorList>
            <person name="Jo J.-H."/>
            <person name="Im W.-T."/>
        </authorList>
    </citation>
    <scope>NUCLEOTIDE SEQUENCE</scope>
    <source>
        <strain evidence="2">NA20</strain>
    </source>
</reference>
<sequence length="177" mass="19350">MKKTPLAPQFLALLGLAISVSSFGQTDKLIAINTNNRITTEPAAGYNAAPAPKIVSATVEEGFVKWYPQATNAKWSTIEKGFQASFTNAGQKTTAVFDTQGKFSYSVAEVSAENMPQELIAFIKKEYPGYKLLQSVAIRDNVKTIYQTSLQNGNDFIKIKSIGEEMEVSSLKNQSVQ</sequence>
<proteinExistence type="predicted"/>
<keyword evidence="1" id="KW-0732">Signal</keyword>
<dbReference type="RefSeq" id="WP_237867872.1">
    <property type="nucleotide sequence ID" value="NZ_JAKLTR010000001.1"/>
</dbReference>
<evidence type="ECO:0000313" key="3">
    <source>
        <dbReference type="Proteomes" id="UP001165367"/>
    </source>
</evidence>
<accession>A0ABS9KJZ0</accession>
<dbReference type="EMBL" id="JAKLTR010000001">
    <property type="protein sequence ID" value="MCG2612643.1"/>
    <property type="molecule type" value="Genomic_DNA"/>
</dbReference>
<feature type="chain" id="PRO_5045719662" description="Beta-lactamase-inhibitor-like PepSY-like domain-containing protein" evidence="1">
    <location>
        <begin position="25"/>
        <end position="177"/>
    </location>
</feature>
<evidence type="ECO:0000313" key="2">
    <source>
        <dbReference type="EMBL" id="MCG2612643.1"/>
    </source>
</evidence>
<organism evidence="2 3">
    <name type="scientific">Terrimonas ginsenosidimutans</name>
    <dbReference type="NCBI Taxonomy" id="2908004"/>
    <lineage>
        <taxon>Bacteria</taxon>
        <taxon>Pseudomonadati</taxon>
        <taxon>Bacteroidota</taxon>
        <taxon>Chitinophagia</taxon>
        <taxon>Chitinophagales</taxon>
        <taxon>Chitinophagaceae</taxon>
        <taxon>Terrimonas</taxon>
    </lineage>
</organism>